<dbReference type="GeneID" id="77801392"/>
<proteinExistence type="predicted"/>
<dbReference type="RefSeq" id="XP_053024465.1">
    <property type="nucleotide sequence ID" value="XM_053160497.1"/>
</dbReference>
<reference evidence="2" key="1">
    <citation type="submission" date="2022-10" db="EMBL/GenBank/DDBJ databases">
        <title>Puccinia triticina Genome sequencing and assembly.</title>
        <authorList>
            <person name="Li C."/>
        </authorList>
    </citation>
    <scope>NUCLEOTIDE SEQUENCE</scope>
    <source>
        <strain evidence="2">Pt15</strain>
    </source>
</reference>
<gene>
    <name evidence="2" type="ORF">PtA15_10A332</name>
</gene>
<evidence type="ECO:0000313" key="3">
    <source>
        <dbReference type="Proteomes" id="UP001164743"/>
    </source>
</evidence>
<feature type="compositionally biased region" description="Polar residues" evidence="1">
    <location>
        <begin position="1"/>
        <end position="11"/>
    </location>
</feature>
<evidence type="ECO:0000313" key="2">
    <source>
        <dbReference type="EMBL" id="WAQ88910.1"/>
    </source>
</evidence>
<accession>A0ABY7CYP1</accession>
<protein>
    <submittedName>
        <fullName evidence="2">Uncharacterized protein</fullName>
    </submittedName>
</protein>
<feature type="region of interest" description="Disordered" evidence="1">
    <location>
        <begin position="1"/>
        <end position="110"/>
    </location>
</feature>
<keyword evidence="3" id="KW-1185">Reference proteome</keyword>
<dbReference type="Proteomes" id="UP001164743">
    <property type="component" value="Chromosome 10A"/>
</dbReference>
<name>A0ABY7CYP1_9BASI</name>
<organism evidence="2 3">
    <name type="scientific">Puccinia triticina</name>
    <dbReference type="NCBI Taxonomy" id="208348"/>
    <lineage>
        <taxon>Eukaryota</taxon>
        <taxon>Fungi</taxon>
        <taxon>Dikarya</taxon>
        <taxon>Basidiomycota</taxon>
        <taxon>Pucciniomycotina</taxon>
        <taxon>Pucciniomycetes</taxon>
        <taxon>Pucciniales</taxon>
        <taxon>Pucciniaceae</taxon>
        <taxon>Puccinia</taxon>
    </lineage>
</organism>
<feature type="compositionally biased region" description="Polar residues" evidence="1">
    <location>
        <begin position="21"/>
        <end position="49"/>
    </location>
</feature>
<evidence type="ECO:0000256" key="1">
    <source>
        <dbReference type="SAM" id="MobiDB-lite"/>
    </source>
</evidence>
<dbReference type="EMBL" id="CP110430">
    <property type="protein sequence ID" value="WAQ88910.1"/>
    <property type="molecule type" value="Genomic_DNA"/>
</dbReference>
<sequence>MHSIKISSTPPVVNADHGSIKESSTPRDNTPSFANATQGSGSAGDNNVGSPLAAPALEHRAPARRTRVKPPPTRTVRRSLRIFRMTHNLGHFTATEGYTEKSGASRRAHH</sequence>